<keyword evidence="3" id="KW-1185">Reference proteome</keyword>
<accession>A0A078AAN1</accession>
<keyword evidence="1" id="KW-1133">Transmembrane helix</keyword>
<keyword evidence="1" id="KW-0812">Transmembrane</keyword>
<dbReference type="InParanoid" id="A0A078AAN1"/>
<evidence type="ECO:0000313" key="2">
    <source>
        <dbReference type="EMBL" id="CDW79274.1"/>
    </source>
</evidence>
<protein>
    <recommendedName>
        <fullName evidence="4">CUB domain-containing protein</fullName>
    </recommendedName>
</protein>
<feature type="transmembrane region" description="Helical" evidence="1">
    <location>
        <begin position="105"/>
        <end position="128"/>
    </location>
</feature>
<evidence type="ECO:0000256" key="1">
    <source>
        <dbReference type="SAM" id="Phobius"/>
    </source>
</evidence>
<feature type="transmembrane region" description="Helical" evidence="1">
    <location>
        <begin position="148"/>
        <end position="170"/>
    </location>
</feature>
<reference evidence="2 3" key="1">
    <citation type="submission" date="2014-06" db="EMBL/GenBank/DDBJ databases">
        <authorList>
            <person name="Swart Estienne"/>
        </authorList>
    </citation>
    <scope>NUCLEOTIDE SEQUENCE [LARGE SCALE GENOMIC DNA]</scope>
    <source>
        <strain evidence="2 3">130c</strain>
    </source>
</reference>
<dbReference type="AlphaFoldDB" id="A0A078AAN1"/>
<gene>
    <name evidence="2" type="primary">Contig1796.g1941</name>
    <name evidence="2" type="ORF">STYLEM_8260</name>
</gene>
<sequence length="313" mass="35150">MHYTYCLGVTNTQCGGVQDLILTPSNTVQTINTTNVLRSNSTMCYWGFKVNSSWSADTHVQIRVNTITGFYLSFAIGSSRDTAQTVLKYSALDQRNHTFRGNNQILYVLAFPFAGKTTNFLSISYSIVQGTYQEASTSPSFYEENKTLIVAVSSAGGGVIILGVVIFILVRWNRSRMINPALVKRQNTERSMIQSFNNPPYQNMKANVDDLALSGIPYNYKSNKIVPVGAQGNMIRLDNLMIDNDTMMDQDTQHKIAGNPYGSGSDQRFQPTSLKNLVKITYQFIYIQKIDHWAKNVPQPVTGMEDYVPTRRK</sequence>
<dbReference type="Proteomes" id="UP000039865">
    <property type="component" value="Unassembled WGS sequence"/>
</dbReference>
<name>A0A078AAN1_STYLE</name>
<organism evidence="2 3">
    <name type="scientific">Stylonychia lemnae</name>
    <name type="common">Ciliate</name>
    <dbReference type="NCBI Taxonomy" id="5949"/>
    <lineage>
        <taxon>Eukaryota</taxon>
        <taxon>Sar</taxon>
        <taxon>Alveolata</taxon>
        <taxon>Ciliophora</taxon>
        <taxon>Intramacronucleata</taxon>
        <taxon>Spirotrichea</taxon>
        <taxon>Stichotrichia</taxon>
        <taxon>Sporadotrichida</taxon>
        <taxon>Oxytrichidae</taxon>
        <taxon>Stylonychinae</taxon>
        <taxon>Stylonychia</taxon>
    </lineage>
</organism>
<proteinExistence type="predicted"/>
<evidence type="ECO:0008006" key="4">
    <source>
        <dbReference type="Google" id="ProtNLM"/>
    </source>
</evidence>
<evidence type="ECO:0000313" key="3">
    <source>
        <dbReference type="Proteomes" id="UP000039865"/>
    </source>
</evidence>
<keyword evidence="1" id="KW-0472">Membrane</keyword>
<dbReference type="EMBL" id="CCKQ01007847">
    <property type="protein sequence ID" value="CDW79274.1"/>
    <property type="molecule type" value="Genomic_DNA"/>
</dbReference>